<reference evidence="1 2" key="1">
    <citation type="submission" date="2016-11" db="EMBL/GenBank/DDBJ databases">
        <authorList>
            <person name="Jaros S."/>
            <person name="Januszkiewicz K."/>
            <person name="Wedrychowicz H."/>
        </authorList>
    </citation>
    <scope>NUCLEOTIDE SEQUENCE [LARGE SCALE GENOMIC DNA]</scope>
    <source>
        <strain evidence="1 2">DSM 6792</strain>
    </source>
</reference>
<dbReference type="Proteomes" id="UP000184112">
    <property type="component" value="Unassembled WGS sequence"/>
</dbReference>
<evidence type="ECO:0000313" key="2">
    <source>
        <dbReference type="Proteomes" id="UP000184112"/>
    </source>
</evidence>
<gene>
    <name evidence="1" type="ORF">SAMN05444388_101918</name>
</gene>
<protein>
    <submittedName>
        <fullName evidence="1">Uncharacterized protein</fullName>
    </submittedName>
</protein>
<dbReference type="Gene3D" id="2.40.30.10">
    <property type="entry name" value="Translation factors"/>
    <property type="match status" value="1"/>
</dbReference>
<dbReference type="EMBL" id="FQWH01000001">
    <property type="protein sequence ID" value="SHG17004.1"/>
    <property type="molecule type" value="Genomic_DNA"/>
</dbReference>
<evidence type="ECO:0000313" key="1">
    <source>
        <dbReference type="EMBL" id="SHG17004.1"/>
    </source>
</evidence>
<name>A0A1M5HM18_FLAJO</name>
<proteinExistence type="predicted"/>
<accession>A0A1M5HM18</accession>
<sequence>MDVHIPYEQIKNRECDFIVTYRFFTPDEGGRKTGNPMQGYRSDFMYSEDEEAKKLWMIWPEFLDNGNNIILDKSLRVPTSGKAKMWIINEANQVLHKERIKIGLKGFFMEGPHKAAECEVIEVVNPNLK</sequence>
<dbReference type="RefSeq" id="WP_073408309.1">
    <property type="nucleotide sequence ID" value="NZ_FQWH01000001.1"/>
</dbReference>
<dbReference type="AlphaFoldDB" id="A0A1M5HM18"/>
<organism evidence="1 2">
    <name type="scientific">Flavobacterium johnsoniae</name>
    <name type="common">Cytophaga johnsonae</name>
    <dbReference type="NCBI Taxonomy" id="986"/>
    <lineage>
        <taxon>Bacteria</taxon>
        <taxon>Pseudomonadati</taxon>
        <taxon>Bacteroidota</taxon>
        <taxon>Flavobacteriia</taxon>
        <taxon>Flavobacteriales</taxon>
        <taxon>Flavobacteriaceae</taxon>
        <taxon>Flavobacterium</taxon>
    </lineage>
</organism>